<dbReference type="EMBL" id="FORA01000003">
    <property type="protein sequence ID" value="SFJ40940.1"/>
    <property type="molecule type" value="Genomic_DNA"/>
</dbReference>
<dbReference type="RefSeq" id="WP_092781824.1">
    <property type="nucleotide sequence ID" value="NZ_FORA01000003.1"/>
</dbReference>
<dbReference type="STRING" id="390807.SAMN04488095_2775"/>
<evidence type="ECO:0000313" key="2">
    <source>
        <dbReference type="Proteomes" id="UP000199110"/>
    </source>
</evidence>
<dbReference type="Proteomes" id="UP000199110">
    <property type="component" value="Unassembled WGS sequence"/>
</dbReference>
<evidence type="ECO:0000313" key="1">
    <source>
        <dbReference type="EMBL" id="SFJ40940.1"/>
    </source>
</evidence>
<proteinExistence type="predicted"/>
<dbReference type="AlphaFoldDB" id="A0A1I3R4I4"/>
<accession>A0A1I3R4I4</accession>
<organism evidence="1 2">
    <name type="scientific">Jannaschia pohangensis</name>
    <dbReference type="NCBI Taxonomy" id="390807"/>
    <lineage>
        <taxon>Bacteria</taxon>
        <taxon>Pseudomonadati</taxon>
        <taxon>Pseudomonadota</taxon>
        <taxon>Alphaproteobacteria</taxon>
        <taxon>Rhodobacterales</taxon>
        <taxon>Roseobacteraceae</taxon>
        <taxon>Jannaschia</taxon>
    </lineage>
</organism>
<protein>
    <submittedName>
        <fullName evidence="1">Uncharacterized protein</fullName>
    </submittedName>
</protein>
<name>A0A1I3R4I4_9RHOB</name>
<reference evidence="1 2" key="1">
    <citation type="submission" date="2016-10" db="EMBL/GenBank/DDBJ databases">
        <authorList>
            <person name="de Groot N.N."/>
        </authorList>
    </citation>
    <scope>NUCLEOTIDE SEQUENCE [LARGE SCALE GENOMIC DNA]</scope>
    <source>
        <strain evidence="1 2">DSM 19073</strain>
    </source>
</reference>
<gene>
    <name evidence="1" type="ORF">SAMN04488095_2775</name>
</gene>
<sequence>MTRRVWAGLLVLVLGGVSLWWMRPPDDVIVVLHHDMLDAALAEALAANDRIGFLTQVQVDRIDIDWSDGARLTGQGAWINTTGSGARGLPDVAFEGRVPTSAWQWGTDGLRVTGVEIDAAMRLAFGTTPARPEPPANQAGWADKLGDLLARSGPYAVVGPDAGDWAIGSVTYDTDAVRVTLVPR</sequence>
<keyword evidence="2" id="KW-1185">Reference proteome</keyword>